<evidence type="ECO:0000259" key="5">
    <source>
        <dbReference type="PROSITE" id="PS50943"/>
    </source>
</evidence>
<dbReference type="SUPFAM" id="SSF47413">
    <property type="entry name" value="lambda repressor-like DNA-binding domains"/>
    <property type="match status" value="1"/>
</dbReference>
<dbReference type="InterPro" id="IPR000843">
    <property type="entry name" value="HTH_LacI"/>
</dbReference>
<keyword evidence="2" id="KW-0238">DNA-binding</keyword>
<dbReference type="AlphaFoldDB" id="C7NK71"/>
<dbReference type="Gene3D" id="3.40.50.2300">
    <property type="match status" value="2"/>
</dbReference>
<reference evidence="6 7" key="1">
    <citation type="journal article" date="2009" name="Stand. Genomic Sci.">
        <title>Complete genome sequence of Kytococcus sedentarius type strain (541).</title>
        <authorList>
            <person name="Sims D."/>
            <person name="Brettin T."/>
            <person name="Detter J.C."/>
            <person name="Han C."/>
            <person name="Lapidus A."/>
            <person name="Copeland A."/>
            <person name="Glavina Del Rio T."/>
            <person name="Nolan M."/>
            <person name="Chen F."/>
            <person name="Lucas S."/>
            <person name="Tice H."/>
            <person name="Cheng J.F."/>
            <person name="Bruce D."/>
            <person name="Goodwin L."/>
            <person name="Pitluck S."/>
            <person name="Ovchinnikova G."/>
            <person name="Pati A."/>
            <person name="Ivanova N."/>
            <person name="Mavrommatis K."/>
            <person name="Chen A."/>
            <person name="Palaniappan K."/>
            <person name="D'haeseleer P."/>
            <person name="Chain P."/>
            <person name="Bristow J."/>
            <person name="Eisen J.A."/>
            <person name="Markowitz V."/>
            <person name="Hugenholtz P."/>
            <person name="Schneider S."/>
            <person name="Goker M."/>
            <person name="Pukall R."/>
            <person name="Kyrpides N.C."/>
            <person name="Klenk H.P."/>
        </authorList>
    </citation>
    <scope>NUCLEOTIDE SEQUENCE [LARGE SCALE GENOMIC DNA]</scope>
    <source>
        <strain evidence="7">ATCC 14392 / DSM 20547 / JCM 11482 / CCUG 33030 / NBRC 15357 / NCTC 11040 / CCM 314 / 541</strain>
    </source>
</reference>
<gene>
    <name evidence="6" type="ordered locus">Ksed_03820</name>
</gene>
<dbReference type="InterPro" id="IPR046335">
    <property type="entry name" value="LacI/GalR-like_sensor"/>
</dbReference>
<evidence type="ECO:0000256" key="1">
    <source>
        <dbReference type="ARBA" id="ARBA00023015"/>
    </source>
</evidence>
<sequence length="333" mass="35374">MLRPTRLQDLAARAGVSQATVSRVLNGHSVRPASSDAVVRALDALGLDRPAHLQPRRGGLVGLITPELSNPIFPALAQAIETRLAPSGYTAVLCTQAVGGVSEEDYVELLLQRDVAALVVASGTHADTRNSTERYQRLIDRGLPLVLINGTRDEVADHCLACDDALGVEMALEHLVSLGHRRIGLAVGPRHFVPVRRKVRALRAVGERLGVQVDVEHTFYTVEGGAAAGTALLDRGATAVVAASDLMALGAIREAVARGVQVPGELSVVGFDDSILMQFTNPPLTTVRQPVEALARATVDRLQWQLQGQEPPRHGEVLFAPELVVRGTTAAVG</sequence>
<dbReference type="Pfam" id="PF13377">
    <property type="entry name" value="Peripla_BP_3"/>
    <property type="match status" value="1"/>
</dbReference>
<evidence type="ECO:0000313" key="7">
    <source>
        <dbReference type="Proteomes" id="UP000006666"/>
    </source>
</evidence>
<dbReference type="InterPro" id="IPR028082">
    <property type="entry name" value="Peripla_BP_I"/>
</dbReference>
<keyword evidence="3" id="KW-0804">Transcription</keyword>
<proteinExistence type="predicted"/>
<keyword evidence="1" id="KW-0805">Transcription regulation</keyword>
<dbReference type="Pfam" id="PF00356">
    <property type="entry name" value="LacI"/>
    <property type="match status" value="1"/>
</dbReference>
<evidence type="ECO:0000256" key="3">
    <source>
        <dbReference type="ARBA" id="ARBA00023163"/>
    </source>
</evidence>
<dbReference type="Proteomes" id="UP000006666">
    <property type="component" value="Chromosome"/>
</dbReference>
<protein>
    <submittedName>
        <fullName evidence="6">Transcriptional regulator, LacI family</fullName>
    </submittedName>
</protein>
<organism evidence="6 7">
    <name type="scientific">Kytococcus sedentarius (strain ATCC 14392 / DSM 20547 / JCM 11482 / CCUG 33030 / NBRC 15357 / NCTC 11040 / CCM 314 / 541)</name>
    <name type="common">Micrococcus sedentarius</name>
    <dbReference type="NCBI Taxonomy" id="478801"/>
    <lineage>
        <taxon>Bacteria</taxon>
        <taxon>Bacillati</taxon>
        <taxon>Actinomycetota</taxon>
        <taxon>Actinomycetes</taxon>
        <taxon>Micrococcales</taxon>
        <taxon>Kytococcaceae</taxon>
        <taxon>Kytococcus</taxon>
    </lineage>
</organism>
<dbReference type="SUPFAM" id="SSF53822">
    <property type="entry name" value="Periplasmic binding protein-like I"/>
    <property type="match status" value="1"/>
</dbReference>
<keyword evidence="7" id="KW-1185">Reference proteome</keyword>
<dbReference type="eggNOG" id="COG1609">
    <property type="taxonomic scope" value="Bacteria"/>
</dbReference>
<dbReference type="GO" id="GO:0000976">
    <property type="term" value="F:transcription cis-regulatory region binding"/>
    <property type="evidence" value="ECO:0007669"/>
    <property type="project" value="TreeGrafter"/>
</dbReference>
<dbReference type="PROSITE" id="PS50932">
    <property type="entry name" value="HTH_LACI_2"/>
    <property type="match status" value="1"/>
</dbReference>
<dbReference type="PROSITE" id="PS50943">
    <property type="entry name" value="HTH_CROC1"/>
    <property type="match status" value="1"/>
</dbReference>
<dbReference type="GO" id="GO:0003700">
    <property type="term" value="F:DNA-binding transcription factor activity"/>
    <property type="evidence" value="ECO:0007669"/>
    <property type="project" value="TreeGrafter"/>
</dbReference>
<dbReference type="STRING" id="478801.Ksed_03820"/>
<dbReference type="InterPro" id="IPR010982">
    <property type="entry name" value="Lambda_DNA-bd_dom_sf"/>
</dbReference>
<dbReference type="HOGENOM" id="CLU_037628_6_4_11"/>
<accession>C7NK71</accession>
<dbReference type="SMART" id="SM00354">
    <property type="entry name" value="HTH_LACI"/>
    <property type="match status" value="1"/>
</dbReference>
<dbReference type="KEGG" id="kse:Ksed_03820"/>
<evidence type="ECO:0000313" key="6">
    <source>
        <dbReference type="EMBL" id="ACV05458.1"/>
    </source>
</evidence>
<feature type="domain" description="HTH lacI-type" evidence="4">
    <location>
        <begin position="5"/>
        <end position="58"/>
    </location>
</feature>
<dbReference type="PANTHER" id="PTHR30146">
    <property type="entry name" value="LACI-RELATED TRANSCRIPTIONAL REPRESSOR"/>
    <property type="match status" value="1"/>
</dbReference>
<evidence type="ECO:0000256" key="2">
    <source>
        <dbReference type="ARBA" id="ARBA00023125"/>
    </source>
</evidence>
<dbReference type="RefSeq" id="WP_012801876.1">
    <property type="nucleotide sequence ID" value="NC_013169.1"/>
</dbReference>
<dbReference type="PROSITE" id="PS00356">
    <property type="entry name" value="HTH_LACI_1"/>
    <property type="match status" value="1"/>
</dbReference>
<dbReference type="EMBL" id="CP001686">
    <property type="protein sequence ID" value="ACV05458.1"/>
    <property type="molecule type" value="Genomic_DNA"/>
</dbReference>
<feature type="domain" description="HTH cro/C1-type" evidence="5">
    <location>
        <begin position="7"/>
        <end position="53"/>
    </location>
</feature>
<dbReference type="CDD" id="cd01392">
    <property type="entry name" value="HTH_LacI"/>
    <property type="match status" value="1"/>
</dbReference>
<dbReference type="Gene3D" id="1.10.260.40">
    <property type="entry name" value="lambda repressor-like DNA-binding domains"/>
    <property type="match status" value="1"/>
</dbReference>
<evidence type="ECO:0000259" key="4">
    <source>
        <dbReference type="PROSITE" id="PS50932"/>
    </source>
</evidence>
<dbReference type="PANTHER" id="PTHR30146:SF153">
    <property type="entry name" value="LACTOSE OPERON REPRESSOR"/>
    <property type="match status" value="1"/>
</dbReference>
<name>C7NK71_KYTSD</name>
<dbReference type="InterPro" id="IPR001387">
    <property type="entry name" value="Cro/C1-type_HTH"/>
</dbReference>